<dbReference type="HOGENOM" id="CLU_2681501_0_0_11"/>
<keyword evidence="3" id="KW-1185">Reference proteome</keyword>
<dbReference type="AlphaFoldDB" id="A0A010YQB4"/>
<feature type="signal peptide" evidence="1">
    <location>
        <begin position="1"/>
        <end position="27"/>
    </location>
</feature>
<evidence type="ECO:0000256" key="1">
    <source>
        <dbReference type="SAM" id="SignalP"/>
    </source>
</evidence>
<dbReference type="OrthoDB" id="3404630at2"/>
<organism evidence="2 3">
    <name type="scientific">Cryptosporangium arvum DSM 44712</name>
    <dbReference type="NCBI Taxonomy" id="927661"/>
    <lineage>
        <taxon>Bacteria</taxon>
        <taxon>Bacillati</taxon>
        <taxon>Actinomycetota</taxon>
        <taxon>Actinomycetes</taxon>
        <taxon>Cryptosporangiales</taxon>
        <taxon>Cryptosporangiaceae</taxon>
        <taxon>Cryptosporangium</taxon>
    </lineage>
</organism>
<name>A0A010YQB4_9ACTN</name>
<proteinExistence type="predicted"/>
<accession>A0A010YQB4</accession>
<keyword evidence="1" id="KW-0732">Signal</keyword>
<protein>
    <submittedName>
        <fullName evidence="2">Uncharacterized protein</fullName>
    </submittedName>
</protein>
<comment type="caution">
    <text evidence="2">The sequence shown here is derived from an EMBL/GenBank/DDBJ whole genome shotgun (WGS) entry which is preliminary data.</text>
</comment>
<gene>
    <name evidence="2" type="ORF">CryarDRAFT_3563</name>
</gene>
<dbReference type="Proteomes" id="UP000021053">
    <property type="component" value="Unassembled WGS sequence"/>
</dbReference>
<dbReference type="EMBL" id="JFBT01000001">
    <property type="protein sequence ID" value="EXG82385.1"/>
    <property type="molecule type" value="Genomic_DNA"/>
</dbReference>
<sequence>MKRWIARLAVPVMIGGATLGIAAPASAGQWVSGGHYEYLSGCLNVGAARYAHGLYERYACERDSPGYLLRGYIA</sequence>
<evidence type="ECO:0000313" key="3">
    <source>
        <dbReference type="Proteomes" id="UP000021053"/>
    </source>
</evidence>
<feature type="chain" id="PRO_5038552422" evidence="1">
    <location>
        <begin position="28"/>
        <end position="74"/>
    </location>
</feature>
<reference evidence="2 3" key="1">
    <citation type="submission" date="2013-07" db="EMBL/GenBank/DDBJ databases">
        <authorList>
            <consortium name="DOE Joint Genome Institute"/>
            <person name="Eisen J."/>
            <person name="Huntemann M."/>
            <person name="Han J."/>
            <person name="Chen A."/>
            <person name="Kyrpides N."/>
            <person name="Mavromatis K."/>
            <person name="Markowitz V."/>
            <person name="Palaniappan K."/>
            <person name="Ivanova N."/>
            <person name="Schaumberg A."/>
            <person name="Pati A."/>
            <person name="Liolios K."/>
            <person name="Nordberg H.P."/>
            <person name="Cantor M.N."/>
            <person name="Hua S.X."/>
            <person name="Woyke T."/>
        </authorList>
    </citation>
    <scope>NUCLEOTIDE SEQUENCE [LARGE SCALE GENOMIC DNA]</scope>
    <source>
        <strain evidence="2 3">DSM 44712</strain>
    </source>
</reference>
<evidence type="ECO:0000313" key="2">
    <source>
        <dbReference type="EMBL" id="EXG82385.1"/>
    </source>
</evidence>
<dbReference type="RefSeq" id="WP_157017829.1">
    <property type="nucleotide sequence ID" value="NZ_KK073874.1"/>
</dbReference>